<dbReference type="GO" id="GO:0000976">
    <property type="term" value="F:transcription cis-regulatory region binding"/>
    <property type="evidence" value="ECO:0007669"/>
    <property type="project" value="TreeGrafter"/>
</dbReference>
<keyword evidence="3" id="KW-0804">Transcription</keyword>
<evidence type="ECO:0000256" key="1">
    <source>
        <dbReference type="ARBA" id="ARBA00023015"/>
    </source>
</evidence>
<organism evidence="5 6">
    <name type="scientific">Hominimerdicola aceti</name>
    <dbReference type="NCBI Taxonomy" id="2981726"/>
    <lineage>
        <taxon>Bacteria</taxon>
        <taxon>Bacillati</taxon>
        <taxon>Bacillota</taxon>
        <taxon>Clostridia</taxon>
        <taxon>Eubacteriales</taxon>
        <taxon>Oscillospiraceae</taxon>
        <taxon>Hominimerdicola</taxon>
    </lineage>
</organism>
<dbReference type="EMBL" id="JAOQJZ010000001">
    <property type="protein sequence ID" value="MCU6704685.1"/>
    <property type="molecule type" value="Genomic_DNA"/>
</dbReference>
<dbReference type="CDD" id="cd06284">
    <property type="entry name" value="PBP1_LacI-like"/>
    <property type="match status" value="1"/>
</dbReference>
<dbReference type="PANTHER" id="PTHR30146">
    <property type="entry name" value="LACI-RELATED TRANSCRIPTIONAL REPRESSOR"/>
    <property type="match status" value="1"/>
</dbReference>
<reference evidence="5 6" key="1">
    <citation type="journal article" date="2021" name="ISME Commun">
        <title>Automated analysis of genomic sequences facilitates high-throughput and comprehensive description of bacteria.</title>
        <authorList>
            <person name="Hitch T.C.A."/>
        </authorList>
    </citation>
    <scope>NUCLEOTIDE SEQUENCE [LARGE SCALE GENOMIC DNA]</scope>
    <source>
        <strain evidence="5 6">Sanger_31</strain>
    </source>
</reference>
<dbReference type="CDD" id="cd01392">
    <property type="entry name" value="HTH_LacI"/>
    <property type="match status" value="1"/>
</dbReference>
<accession>A0AAE3LGS0</accession>
<dbReference type="Pfam" id="PF00356">
    <property type="entry name" value="LacI"/>
    <property type="match status" value="1"/>
</dbReference>
<proteinExistence type="predicted"/>
<dbReference type="InterPro" id="IPR028082">
    <property type="entry name" value="Peripla_BP_I"/>
</dbReference>
<dbReference type="PANTHER" id="PTHR30146:SF105">
    <property type="entry name" value="CATABOLITE CONTROL PROTEIN B"/>
    <property type="match status" value="1"/>
</dbReference>
<dbReference type="PROSITE" id="PS50932">
    <property type="entry name" value="HTH_LACI_2"/>
    <property type="match status" value="1"/>
</dbReference>
<dbReference type="InterPro" id="IPR000843">
    <property type="entry name" value="HTH_LacI"/>
</dbReference>
<dbReference type="Proteomes" id="UP001208131">
    <property type="component" value="Unassembled WGS sequence"/>
</dbReference>
<evidence type="ECO:0000313" key="5">
    <source>
        <dbReference type="EMBL" id="MCU6704685.1"/>
    </source>
</evidence>
<dbReference type="GO" id="GO:0003700">
    <property type="term" value="F:DNA-binding transcription factor activity"/>
    <property type="evidence" value="ECO:0007669"/>
    <property type="project" value="TreeGrafter"/>
</dbReference>
<dbReference type="PROSITE" id="PS00356">
    <property type="entry name" value="HTH_LACI_1"/>
    <property type="match status" value="1"/>
</dbReference>
<dbReference type="SMART" id="SM00354">
    <property type="entry name" value="HTH_LACI"/>
    <property type="match status" value="1"/>
</dbReference>
<evidence type="ECO:0000256" key="3">
    <source>
        <dbReference type="ARBA" id="ARBA00023163"/>
    </source>
</evidence>
<dbReference type="Gene3D" id="1.10.260.40">
    <property type="entry name" value="lambda repressor-like DNA-binding domains"/>
    <property type="match status" value="1"/>
</dbReference>
<keyword evidence="6" id="KW-1185">Reference proteome</keyword>
<keyword evidence="1" id="KW-0805">Transcription regulation</keyword>
<dbReference type="AlphaFoldDB" id="A0AAE3LGS0"/>
<dbReference type="Gene3D" id="3.40.50.2300">
    <property type="match status" value="2"/>
</dbReference>
<protein>
    <submittedName>
        <fullName evidence="5">LacI family DNA-binding transcriptional regulator</fullName>
    </submittedName>
</protein>
<feature type="domain" description="HTH lacI-type" evidence="4">
    <location>
        <begin position="3"/>
        <end position="57"/>
    </location>
</feature>
<dbReference type="RefSeq" id="WP_267300312.1">
    <property type="nucleotide sequence ID" value="NZ_JAOQJZ010000001.1"/>
</dbReference>
<evidence type="ECO:0000313" key="6">
    <source>
        <dbReference type="Proteomes" id="UP001208131"/>
    </source>
</evidence>
<evidence type="ECO:0000259" key="4">
    <source>
        <dbReference type="PROSITE" id="PS50932"/>
    </source>
</evidence>
<dbReference type="SUPFAM" id="SSF53822">
    <property type="entry name" value="Periplasmic binding protein-like I"/>
    <property type="match status" value="1"/>
</dbReference>
<sequence length="331" mass="36357">MSITIKDVAKEAGVSVATVSRVLNGSCNVSDESTKKVNETIARLNYSPNFLGRNLRKCETNVILVIMPTSEHSLYSKIVMGMQDYAGQVGYDIITAVSYSTSTAETRQMNMLFNRTVDGVILLGTQYDADSLNKLAENYNVALCCEGVKGANVLTVAVDDEQAAFDAVATLIKKGHKRIGFIGTNSSAISSTARENGYIRALKEYGIEIKNEYIYKESYDYDCGGRAFEYFNALAEKPTAIFAVSDLLAISAMHKAIDMGIDVGKDVAIMGFDNISMCEWIIPTLSTVEQPCSKMGELVVAKLIENMNKTTKDNHYYTVDHRIILRESTGD</sequence>
<dbReference type="PRINTS" id="PR00036">
    <property type="entry name" value="HTHLACI"/>
</dbReference>
<name>A0AAE3LGS0_9FIRM</name>
<evidence type="ECO:0000256" key="2">
    <source>
        <dbReference type="ARBA" id="ARBA00023125"/>
    </source>
</evidence>
<comment type="caution">
    <text evidence="5">The sequence shown here is derived from an EMBL/GenBank/DDBJ whole genome shotgun (WGS) entry which is preliminary data.</text>
</comment>
<gene>
    <name evidence="5" type="ORF">OCV57_01925</name>
</gene>
<dbReference type="InterPro" id="IPR046335">
    <property type="entry name" value="LacI/GalR-like_sensor"/>
</dbReference>
<dbReference type="SUPFAM" id="SSF47413">
    <property type="entry name" value="lambda repressor-like DNA-binding domains"/>
    <property type="match status" value="1"/>
</dbReference>
<dbReference type="Pfam" id="PF13377">
    <property type="entry name" value="Peripla_BP_3"/>
    <property type="match status" value="1"/>
</dbReference>
<dbReference type="InterPro" id="IPR010982">
    <property type="entry name" value="Lambda_DNA-bd_dom_sf"/>
</dbReference>
<keyword evidence="2 5" id="KW-0238">DNA-binding</keyword>